<protein>
    <submittedName>
        <fullName evidence="1">Phospholipid-transporting ATPase IM</fullName>
    </submittedName>
</protein>
<keyword evidence="2" id="KW-1185">Reference proteome</keyword>
<sequence length="688" mass="78463">MSSHLSWRDLFSSGKWGECVQVLHKELKKGTKNNDEHSLRIIFENNKFVCEQLSKSWDCCQVEKSSSDWAKSYKDIIDLVHITFCQHICSELPLEVVLCVASNAMRWGVMKVDPLQQHSCCRESLQIAYSALKAVSKSQGVWNLNHRSAGLIETDFIEAISIIIPCLIKLNPTVCYLTVEIIVLGLLNWLDEEGHFDKPLGEFASTLSKLFDILPQIKFHLSDKRNSIGSNIVKFSWIDVGEFLSEVKLIAIAEIYVIVMALIYLRGRTVDKDLQALSYLKLLVPPNSEDSENFTALVHYMTALAYFREGSLEKSLYHIQKTSFCMSNIFLQSRLNLLKGQVLYLQNKSASALETLQAVEFKHKEVQIPLCAYLISKVYEKLGKEKQQCEVLDLLAEYLSTEQSVYPKLLSPLAAMEHRILLVLHVQPEISYDEVLKCSAKAHLSVHQPKEAAEKLMELLHFTSMNHDFLQENTYSWHLSELLHDTAAAFLEANCLYDAQQVCGAAIQFFSSKPEFGRSSPLAITCVEEDVIALFLLARAEESHGVGDVSAMLNRCAKLLQSLIDKYSETEDHKELVLMCRALLARVYLQKALVNIKRKFADDAVACFQRALHWKNDDPEVILYFMHTLLETEKFEESLALWEMYKEAKQYHHPQISSSIALNFLLGDQMPVEDREEVICRMQSLSLD</sequence>
<name>A0AAE1I5P8_9NEOP</name>
<reference evidence="1" key="2">
    <citation type="journal article" date="2023" name="BMC Genomics">
        <title>Pest status, molecular evolution, and epigenetic factors derived from the genome assembly of Frankliniella fusca, a thysanopteran phytovirus vector.</title>
        <authorList>
            <person name="Catto M.A."/>
            <person name="Labadie P.E."/>
            <person name="Jacobson A.L."/>
            <person name="Kennedy G.G."/>
            <person name="Srinivasan R."/>
            <person name="Hunt B.G."/>
        </authorList>
    </citation>
    <scope>NUCLEOTIDE SEQUENCE</scope>
    <source>
        <strain evidence="1">PL_HMW_Pooled</strain>
    </source>
</reference>
<proteinExistence type="predicted"/>
<dbReference type="SUPFAM" id="SSF48452">
    <property type="entry name" value="TPR-like"/>
    <property type="match status" value="1"/>
</dbReference>
<dbReference type="Gene3D" id="1.25.40.10">
    <property type="entry name" value="Tetratricopeptide repeat domain"/>
    <property type="match status" value="1"/>
</dbReference>
<reference evidence="1" key="1">
    <citation type="submission" date="2021-07" db="EMBL/GenBank/DDBJ databases">
        <authorList>
            <person name="Catto M.A."/>
            <person name="Jacobson A."/>
            <person name="Kennedy G."/>
            <person name="Labadie P."/>
            <person name="Hunt B.G."/>
            <person name="Srinivasan R."/>
        </authorList>
    </citation>
    <scope>NUCLEOTIDE SEQUENCE</scope>
    <source>
        <strain evidence="1">PL_HMW_Pooled</strain>
        <tissue evidence="1">Head</tissue>
    </source>
</reference>
<dbReference type="InterPro" id="IPR011990">
    <property type="entry name" value="TPR-like_helical_dom_sf"/>
</dbReference>
<dbReference type="Proteomes" id="UP001219518">
    <property type="component" value="Unassembled WGS sequence"/>
</dbReference>
<evidence type="ECO:0000313" key="1">
    <source>
        <dbReference type="EMBL" id="KAK3932889.1"/>
    </source>
</evidence>
<dbReference type="AlphaFoldDB" id="A0AAE1I5P8"/>
<evidence type="ECO:0000313" key="2">
    <source>
        <dbReference type="Proteomes" id="UP001219518"/>
    </source>
</evidence>
<gene>
    <name evidence="1" type="ORF">KUF71_014866</name>
</gene>
<dbReference type="EMBL" id="JAHWGI010001440">
    <property type="protein sequence ID" value="KAK3932889.1"/>
    <property type="molecule type" value="Genomic_DNA"/>
</dbReference>
<organism evidence="1 2">
    <name type="scientific">Frankliniella fusca</name>
    <dbReference type="NCBI Taxonomy" id="407009"/>
    <lineage>
        <taxon>Eukaryota</taxon>
        <taxon>Metazoa</taxon>
        <taxon>Ecdysozoa</taxon>
        <taxon>Arthropoda</taxon>
        <taxon>Hexapoda</taxon>
        <taxon>Insecta</taxon>
        <taxon>Pterygota</taxon>
        <taxon>Neoptera</taxon>
        <taxon>Paraneoptera</taxon>
        <taxon>Thysanoptera</taxon>
        <taxon>Terebrantia</taxon>
        <taxon>Thripoidea</taxon>
        <taxon>Thripidae</taxon>
        <taxon>Frankliniella</taxon>
    </lineage>
</organism>
<accession>A0AAE1I5P8</accession>
<comment type="caution">
    <text evidence="1">The sequence shown here is derived from an EMBL/GenBank/DDBJ whole genome shotgun (WGS) entry which is preliminary data.</text>
</comment>